<gene>
    <name evidence="2" type="ORF">EVAR_5044_1</name>
</gene>
<organism evidence="2 3">
    <name type="scientific">Eumeta variegata</name>
    <name type="common">Bagworm moth</name>
    <name type="synonym">Eumeta japonica</name>
    <dbReference type="NCBI Taxonomy" id="151549"/>
    <lineage>
        <taxon>Eukaryota</taxon>
        <taxon>Metazoa</taxon>
        <taxon>Ecdysozoa</taxon>
        <taxon>Arthropoda</taxon>
        <taxon>Hexapoda</taxon>
        <taxon>Insecta</taxon>
        <taxon>Pterygota</taxon>
        <taxon>Neoptera</taxon>
        <taxon>Endopterygota</taxon>
        <taxon>Lepidoptera</taxon>
        <taxon>Glossata</taxon>
        <taxon>Ditrysia</taxon>
        <taxon>Tineoidea</taxon>
        <taxon>Psychidae</taxon>
        <taxon>Oiketicinae</taxon>
        <taxon>Eumeta</taxon>
    </lineage>
</organism>
<comment type="caution">
    <text evidence="2">The sequence shown here is derived from an EMBL/GenBank/DDBJ whole genome shotgun (WGS) entry which is preliminary data.</text>
</comment>
<reference evidence="2 3" key="1">
    <citation type="journal article" date="2019" name="Commun. Biol.">
        <title>The bagworm genome reveals a unique fibroin gene that provides high tensile strength.</title>
        <authorList>
            <person name="Kono N."/>
            <person name="Nakamura H."/>
            <person name="Ohtoshi R."/>
            <person name="Tomita M."/>
            <person name="Numata K."/>
            <person name="Arakawa K."/>
        </authorList>
    </citation>
    <scope>NUCLEOTIDE SEQUENCE [LARGE SCALE GENOMIC DNA]</scope>
</reference>
<dbReference type="Proteomes" id="UP000299102">
    <property type="component" value="Unassembled WGS sequence"/>
</dbReference>
<accession>A0A4C1SU81</accession>
<protein>
    <submittedName>
        <fullName evidence="2">Uncharacterized protein</fullName>
    </submittedName>
</protein>
<proteinExistence type="predicted"/>
<evidence type="ECO:0000313" key="2">
    <source>
        <dbReference type="EMBL" id="GBP05702.1"/>
    </source>
</evidence>
<dbReference type="EMBL" id="BGZK01000019">
    <property type="protein sequence ID" value="GBP05702.1"/>
    <property type="molecule type" value="Genomic_DNA"/>
</dbReference>
<evidence type="ECO:0000256" key="1">
    <source>
        <dbReference type="SAM" id="MobiDB-lite"/>
    </source>
</evidence>
<keyword evidence="3" id="KW-1185">Reference proteome</keyword>
<dbReference type="AlphaFoldDB" id="A0A4C1SU81"/>
<name>A0A4C1SU81_EUMVA</name>
<feature type="region of interest" description="Disordered" evidence="1">
    <location>
        <begin position="66"/>
        <end position="91"/>
    </location>
</feature>
<sequence>MVLIIVPTMVNKLEPCLRSSRYFMILVAQYYVGQTNLCLSYSGWLTATWLGHINALTRLPTPIDHRVPGAKRSKARSLSKPTLKSNEMQTF</sequence>
<evidence type="ECO:0000313" key="3">
    <source>
        <dbReference type="Proteomes" id="UP000299102"/>
    </source>
</evidence>
<feature type="compositionally biased region" description="Polar residues" evidence="1">
    <location>
        <begin position="79"/>
        <end position="91"/>
    </location>
</feature>
<feature type="compositionally biased region" description="Basic residues" evidence="1">
    <location>
        <begin position="68"/>
        <end position="77"/>
    </location>
</feature>